<evidence type="ECO:0000313" key="1">
    <source>
        <dbReference type="EMBL" id="SFV89165.1"/>
    </source>
</evidence>
<dbReference type="AlphaFoldDB" id="A0A1W1E5B5"/>
<accession>A0A1W1E5B5</accession>
<gene>
    <name evidence="1" type="ORF">MNB_SUP05-SYMBIONT-5-1212</name>
</gene>
<sequence length="39" mass="4674">MKEIDIDMEASEFIGLFKRFNVTLSFKDHLMEGVEYYVK</sequence>
<protein>
    <submittedName>
        <fullName evidence="1">Uncharacterized protein</fullName>
    </submittedName>
</protein>
<reference evidence="1" key="1">
    <citation type="submission" date="2016-10" db="EMBL/GenBank/DDBJ databases">
        <authorList>
            <person name="de Groot N.N."/>
        </authorList>
    </citation>
    <scope>NUCLEOTIDE SEQUENCE</scope>
</reference>
<dbReference type="EMBL" id="FPHZ01000209">
    <property type="protein sequence ID" value="SFV89165.1"/>
    <property type="molecule type" value="Genomic_DNA"/>
</dbReference>
<organism evidence="1">
    <name type="scientific">hydrothermal vent metagenome</name>
    <dbReference type="NCBI Taxonomy" id="652676"/>
    <lineage>
        <taxon>unclassified sequences</taxon>
        <taxon>metagenomes</taxon>
        <taxon>ecological metagenomes</taxon>
    </lineage>
</organism>
<name>A0A1W1E5B5_9ZZZZ</name>
<proteinExistence type="predicted"/>